<dbReference type="PANTHER" id="PTHR43833">
    <property type="entry name" value="POTASSIUM CHANNEL PROTEIN 2-RELATED-RELATED"/>
    <property type="match status" value="1"/>
</dbReference>
<dbReference type="SUPFAM" id="SSF51735">
    <property type="entry name" value="NAD(P)-binding Rossmann-fold domains"/>
    <property type="match status" value="1"/>
</dbReference>
<proteinExistence type="predicted"/>
<dbReference type="Gene3D" id="3.40.50.720">
    <property type="entry name" value="NAD(P)-binding Rossmann-like Domain"/>
    <property type="match status" value="1"/>
</dbReference>
<evidence type="ECO:0000313" key="4">
    <source>
        <dbReference type="EMBL" id="MBP3964142.1"/>
    </source>
</evidence>
<comment type="subcellular location">
    <subcellularLocation>
        <location evidence="1">Cell membrane</location>
        <topology evidence="1">Multi-pass membrane protein</topology>
    </subcellularLocation>
</comment>
<keyword evidence="2" id="KW-1133">Transmembrane helix</keyword>
<evidence type="ECO:0000259" key="3">
    <source>
        <dbReference type="PROSITE" id="PS51201"/>
    </source>
</evidence>
<feature type="domain" description="RCK N-terminal" evidence="3">
    <location>
        <begin position="115"/>
        <end position="240"/>
    </location>
</feature>
<dbReference type="InterPro" id="IPR003148">
    <property type="entry name" value="RCK_N"/>
</dbReference>
<dbReference type="RefSeq" id="WP_210659173.1">
    <property type="nucleotide sequence ID" value="NZ_JAGKSP010000005.1"/>
</dbReference>
<evidence type="ECO:0000313" key="5">
    <source>
        <dbReference type="Proteomes" id="UP000673394"/>
    </source>
</evidence>
<dbReference type="Pfam" id="PF07885">
    <property type="entry name" value="Ion_trans_2"/>
    <property type="match status" value="1"/>
</dbReference>
<feature type="transmembrane region" description="Helical" evidence="2">
    <location>
        <begin position="20"/>
        <end position="38"/>
    </location>
</feature>
<evidence type="ECO:0000256" key="1">
    <source>
        <dbReference type="ARBA" id="ARBA00004651"/>
    </source>
</evidence>
<dbReference type="InterPro" id="IPR013099">
    <property type="entry name" value="K_chnl_dom"/>
</dbReference>
<dbReference type="Proteomes" id="UP000673394">
    <property type="component" value="Unassembled WGS sequence"/>
</dbReference>
<evidence type="ECO:0000256" key="2">
    <source>
        <dbReference type="SAM" id="Phobius"/>
    </source>
</evidence>
<dbReference type="InterPro" id="IPR036291">
    <property type="entry name" value="NAD(P)-bd_dom_sf"/>
</dbReference>
<comment type="caution">
    <text evidence="4">The sequence shown here is derived from an EMBL/GenBank/DDBJ whole genome shotgun (WGS) entry which is preliminary data.</text>
</comment>
<keyword evidence="5" id="KW-1185">Reference proteome</keyword>
<keyword evidence="2" id="KW-0472">Membrane</keyword>
<dbReference type="PROSITE" id="PS51201">
    <property type="entry name" value="RCK_N"/>
    <property type="match status" value="1"/>
</dbReference>
<organism evidence="4 5">
    <name type="scientific">Paenibacillus lignilyticus</name>
    <dbReference type="NCBI Taxonomy" id="1172615"/>
    <lineage>
        <taxon>Bacteria</taxon>
        <taxon>Bacillati</taxon>
        <taxon>Bacillota</taxon>
        <taxon>Bacilli</taxon>
        <taxon>Bacillales</taxon>
        <taxon>Paenibacillaceae</taxon>
        <taxon>Paenibacillus</taxon>
    </lineage>
</organism>
<feature type="transmembrane region" description="Helical" evidence="2">
    <location>
        <begin position="74"/>
        <end position="95"/>
    </location>
</feature>
<dbReference type="InterPro" id="IPR050721">
    <property type="entry name" value="Trk_Ktr_HKT_K-transport"/>
</dbReference>
<gene>
    <name evidence="4" type="ORF">I8J30_15605</name>
</gene>
<feature type="transmembrane region" description="Helical" evidence="2">
    <location>
        <begin position="50"/>
        <end position="67"/>
    </location>
</feature>
<keyword evidence="2" id="KW-0812">Transmembrane</keyword>
<dbReference type="SUPFAM" id="SSF81324">
    <property type="entry name" value="Voltage-gated potassium channels"/>
    <property type="match status" value="1"/>
</dbReference>
<dbReference type="EMBL" id="JAGKSP010000005">
    <property type="protein sequence ID" value="MBP3964142.1"/>
    <property type="molecule type" value="Genomic_DNA"/>
</dbReference>
<dbReference type="Pfam" id="PF22614">
    <property type="entry name" value="Slo-like_RCK"/>
    <property type="match status" value="1"/>
</dbReference>
<dbReference type="Gene3D" id="1.10.287.70">
    <property type="match status" value="1"/>
</dbReference>
<dbReference type="PANTHER" id="PTHR43833:SF9">
    <property type="entry name" value="POTASSIUM CHANNEL PROTEIN YUGO-RELATED"/>
    <property type="match status" value="1"/>
</dbReference>
<reference evidence="4 5" key="1">
    <citation type="submission" date="2021-04" db="EMBL/GenBank/DDBJ databases">
        <title>Paenibacillus sp. DLE-14 whole genome sequence.</title>
        <authorList>
            <person name="Ham Y.J."/>
        </authorList>
    </citation>
    <scope>NUCLEOTIDE SEQUENCE [LARGE SCALE GENOMIC DNA]</scope>
    <source>
        <strain evidence="4 5">DLE-14</strain>
    </source>
</reference>
<name>A0ABS5CDT1_9BACL</name>
<accession>A0ABS5CDT1</accession>
<sequence>MPLFLHTLSLKLLRLKNSAIAILFVAFLLILSTLAYWLEPETFESWFNALYWVMTTMATVGYGDYFAHTFAGKVLTLFIYVFGIGLLSLIIGKIIDSVSQYHRQRRAGKLTYSGKQHVIFINWSKKARYAVDELLTISPATHIVIIDAIDQHPYEHHNVHFVSGDPSSSDILERAGIASAKAAIIFADYRIDESSLVDGKSLLIASSIESIAPQVHTTVEIMLEKHIHNFKHVKVNEFVLSHDAVARLAVRSALNDGSVEIFTQLLSRQHGADVFPIPVAPEWKTYEDAFLSLLRQGATLISDRGDMSINTKLNAPIPANAKLFVVCDVDVYQTITKGVRA</sequence>
<protein>
    <submittedName>
        <fullName evidence="4">Ion transporter</fullName>
    </submittedName>
</protein>